<dbReference type="PANTHER" id="PTHR30061">
    <property type="entry name" value="MALTOSE-BINDING PERIPLASMIC PROTEIN"/>
    <property type="match status" value="1"/>
</dbReference>
<dbReference type="STRING" id="642780.SAMN04488570_1664"/>
<dbReference type="GO" id="GO:0015768">
    <property type="term" value="P:maltose transport"/>
    <property type="evidence" value="ECO:0007669"/>
    <property type="project" value="TreeGrafter"/>
</dbReference>
<accession>A0A1H1RGK5</accession>
<dbReference type="AlphaFoldDB" id="A0A1H1RGK5"/>
<evidence type="ECO:0000256" key="2">
    <source>
        <dbReference type="ARBA" id="ARBA00022448"/>
    </source>
</evidence>
<evidence type="ECO:0000313" key="5">
    <source>
        <dbReference type="EMBL" id="SDS34049.1"/>
    </source>
</evidence>
<protein>
    <submittedName>
        <fullName evidence="5">Carbohydrate ABC transporter substrate-binding protein, CUT1 family</fullName>
    </submittedName>
</protein>
<reference evidence="6" key="1">
    <citation type="submission" date="2016-10" db="EMBL/GenBank/DDBJ databases">
        <authorList>
            <person name="Varghese N."/>
            <person name="Submissions S."/>
        </authorList>
    </citation>
    <scope>NUCLEOTIDE SEQUENCE [LARGE SCALE GENOMIC DNA]</scope>
    <source>
        <strain evidence="6">DSM 22127</strain>
    </source>
</reference>
<dbReference type="Pfam" id="PF13416">
    <property type="entry name" value="SBP_bac_8"/>
    <property type="match status" value="1"/>
</dbReference>
<proteinExistence type="inferred from homology"/>
<evidence type="ECO:0000256" key="1">
    <source>
        <dbReference type="ARBA" id="ARBA00008520"/>
    </source>
</evidence>
<organism evidence="5 6">
    <name type="scientific">Nocardioides scoriae</name>
    <dbReference type="NCBI Taxonomy" id="642780"/>
    <lineage>
        <taxon>Bacteria</taxon>
        <taxon>Bacillati</taxon>
        <taxon>Actinomycetota</taxon>
        <taxon>Actinomycetes</taxon>
        <taxon>Propionibacteriales</taxon>
        <taxon>Nocardioidaceae</taxon>
        <taxon>Nocardioides</taxon>
    </lineage>
</organism>
<dbReference type="InterPro" id="IPR006059">
    <property type="entry name" value="SBP"/>
</dbReference>
<feature type="signal peptide" evidence="4">
    <location>
        <begin position="1"/>
        <end position="25"/>
    </location>
</feature>
<evidence type="ECO:0000256" key="3">
    <source>
        <dbReference type="ARBA" id="ARBA00022729"/>
    </source>
</evidence>
<evidence type="ECO:0000256" key="4">
    <source>
        <dbReference type="SAM" id="SignalP"/>
    </source>
</evidence>
<comment type="similarity">
    <text evidence="1">Belongs to the bacterial solute-binding protein 1 family.</text>
</comment>
<dbReference type="GO" id="GO:0042956">
    <property type="term" value="P:maltodextrin transmembrane transport"/>
    <property type="evidence" value="ECO:0007669"/>
    <property type="project" value="TreeGrafter"/>
</dbReference>
<sequence length="416" mass="43423">MSVSTSRLRLGLVACAGLLTLTACGGGSGFEDSGSGSGSGGGDGKLSILIGSSGDAETAAVKKAVADWSEQSGTDAEVTVASDLNQQLSQGFASNNPPDVFYMSTDQLGGYVDNGSLYAYGDDLPNADEFYPNLRQAFTVDDQFYCAPKDFSTLALWINDAKWKQAGLTDADVPTTWDELAAVSKKLTRGKQPGLSFSPEYQRVGAFFPQAGGAMTNEDQTEATVDTSQNDEALTYVQQLLDDGSAQYSSKLGAGWGGEAFGKGLSAMTIEGNWLIGAMQNDYPDVDYTVAELPAGPAGKGTLAFTNCWGIADSSSEKSDAVSLVEKLTSAEDQAGFAKAFGVIPSVESAAQQYKSDSPEVAPFIDGADYAQNPPSTVGAADVITDFNSQLETLDSTDPKQILASVQQSLQATIGQ</sequence>
<dbReference type="RefSeq" id="WP_091728314.1">
    <property type="nucleotide sequence ID" value="NZ_LT629757.1"/>
</dbReference>
<dbReference type="SUPFAM" id="SSF53850">
    <property type="entry name" value="Periplasmic binding protein-like II"/>
    <property type="match status" value="1"/>
</dbReference>
<dbReference type="OrthoDB" id="1650177at2"/>
<dbReference type="PROSITE" id="PS51257">
    <property type="entry name" value="PROKAR_LIPOPROTEIN"/>
    <property type="match status" value="1"/>
</dbReference>
<name>A0A1H1RGK5_9ACTN</name>
<evidence type="ECO:0000313" key="6">
    <source>
        <dbReference type="Proteomes" id="UP000198859"/>
    </source>
</evidence>
<keyword evidence="6" id="KW-1185">Reference proteome</keyword>
<keyword evidence="3 4" id="KW-0732">Signal</keyword>
<dbReference type="Proteomes" id="UP000198859">
    <property type="component" value="Chromosome I"/>
</dbReference>
<feature type="chain" id="PRO_5009258862" evidence="4">
    <location>
        <begin position="26"/>
        <end position="416"/>
    </location>
</feature>
<keyword evidence="2" id="KW-0813">Transport</keyword>
<dbReference type="GO" id="GO:0055052">
    <property type="term" value="C:ATP-binding cassette (ABC) transporter complex, substrate-binding subunit-containing"/>
    <property type="evidence" value="ECO:0007669"/>
    <property type="project" value="TreeGrafter"/>
</dbReference>
<dbReference type="GO" id="GO:1901982">
    <property type="term" value="F:maltose binding"/>
    <property type="evidence" value="ECO:0007669"/>
    <property type="project" value="TreeGrafter"/>
</dbReference>
<dbReference type="PANTHER" id="PTHR30061:SF50">
    <property type="entry name" value="MALTOSE_MALTODEXTRIN-BINDING PERIPLASMIC PROTEIN"/>
    <property type="match status" value="1"/>
</dbReference>
<gene>
    <name evidence="5" type="ORF">SAMN04488570_1664</name>
</gene>
<dbReference type="EMBL" id="LT629757">
    <property type="protein sequence ID" value="SDS34049.1"/>
    <property type="molecule type" value="Genomic_DNA"/>
</dbReference>
<dbReference type="Gene3D" id="3.40.190.10">
    <property type="entry name" value="Periplasmic binding protein-like II"/>
    <property type="match status" value="1"/>
</dbReference>